<evidence type="ECO:0000256" key="7">
    <source>
        <dbReference type="ARBA" id="ARBA00023180"/>
    </source>
</evidence>
<evidence type="ECO:0000256" key="5">
    <source>
        <dbReference type="ARBA" id="ARBA00022807"/>
    </source>
</evidence>
<dbReference type="InterPro" id="IPR039417">
    <property type="entry name" value="Peptidase_C1A_papain-like"/>
</dbReference>
<reference evidence="10 11" key="1">
    <citation type="submission" date="2024-01" db="EMBL/GenBank/DDBJ databases">
        <title>The genomes of 5 underutilized Papilionoideae crops provide insights into root nodulation and disease resistanc.</title>
        <authorList>
            <person name="Jiang F."/>
        </authorList>
    </citation>
    <scope>NUCLEOTIDE SEQUENCE [LARGE SCALE GENOMIC DNA]</scope>
    <source>
        <strain evidence="10">LVBAO_FW01</strain>
        <tissue evidence="10">Leaves</tissue>
    </source>
</reference>
<evidence type="ECO:0000256" key="3">
    <source>
        <dbReference type="ARBA" id="ARBA00022729"/>
    </source>
</evidence>
<dbReference type="InterPro" id="IPR038765">
    <property type="entry name" value="Papain-like_cys_pep_sf"/>
</dbReference>
<keyword evidence="4" id="KW-0378">Hydrolase</keyword>
<evidence type="ECO:0000256" key="4">
    <source>
        <dbReference type="ARBA" id="ARBA00022801"/>
    </source>
</evidence>
<protein>
    <submittedName>
        <fullName evidence="10">Uncharacterized protein</fullName>
    </submittedName>
</protein>
<dbReference type="PROSITE" id="PS00639">
    <property type="entry name" value="THIOL_PROTEASE_HIS"/>
    <property type="match status" value="1"/>
</dbReference>
<dbReference type="PROSITE" id="PS00640">
    <property type="entry name" value="THIOL_PROTEASE_ASN"/>
    <property type="match status" value="1"/>
</dbReference>
<evidence type="ECO:0000256" key="2">
    <source>
        <dbReference type="ARBA" id="ARBA00022670"/>
    </source>
</evidence>
<evidence type="ECO:0000256" key="1">
    <source>
        <dbReference type="ARBA" id="ARBA00008455"/>
    </source>
</evidence>
<dbReference type="InterPro" id="IPR013201">
    <property type="entry name" value="Prot_inhib_I29"/>
</dbReference>
<dbReference type="SMART" id="SM00645">
    <property type="entry name" value="Pept_C1"/>
    <property type="match status" value="1"/>
</dbReference>
<name>A0AAN9KWK5_CANGL</name>
<dbReference type="Pfam" id="PF00112">
    <property type="entry name" value="Peptidase_C1"/>
    <property type="match status" value="1"/>
</dbReference>
<dbReference type="CDD" id="cd02248">
    <property type="entry name" value="Peptidase_C1A"/>
    <property type="match status" value="1"/>
</dbReference>
<dbReference type="EMBL" id="JAYMYQ010000006">
    <property type="protein sequence ID" value="KAK7324326.1"/>
    <property type="molecule type" value="Genomic_DNA"/>
</dbReference>
<comment type="similarity">
    <text evidence="1">Belongs to the peptidase C1 family.</text>
</comment>
<dbReference type="InterPro" id="IPR025661">
    <property type="entry name" value="Pept_asp_AS"/>
</dbReference>
<dbReference type="SMART" id="SM00848">
    <property type="entry name" value="Inhibitor_I29"/>
    <property type="match status" value="1"/>
</dbReference>
<sequence length="338" mass="37699">MAITINIKHIIAVLFIIWTCAYPAMSRTLHESFVAETYQQWMLQFERSYADAAEKEKRFKIFMKNLEYIENFNNGANKSYELGLNQFADFTNEEFIASRTGLKLPTLPYSSNMAPIAPILNLTEVPSRMDWREQGAVTNVKNQGQCGCCWAFSAVAAVEGIIKIKTGKLISLSEQQLVDCDKENNGCGGGSMDEAFNYMIQNQGLASESNYPYQEMEGTCQNVMEYASQISGYEDVASNSEEQLLQAVTMQPVSVAISVGREFQLYKGGIFNGPCGTSLNHAVTIIGYGTNQDGTKYWLIKNSWGENWGENGYIRFLRDSDDPQGLCGIAMKASYPKA</sequence>
<evidence type="ECO:0000313" key="10">
    <source>
        <dbReference type="EMBL" id="KAK7324326.1"/>
    </source>
</evidence>
<accession>A0AAN9KWK5</accession>
<keyword evidence="2" id="KW-0645">Protease</keyword>
<evidence type="ECO:0000259" key="9">
    <source>
        <dbReference type="SMART" id="SM00848"/>
    </source>
</evidence>
<keyword evidence="7" id="KW-0325">Glycoprotein</keyword>
<dbReference type="PROSITE" id="PS00139">
    <property type="entry name" value="THIOL_PROTEASE_CYS"/>
    <property type="match status" value="1"/>
</dbReference>
<dbReference type="PANTHER" id="PTHR12411">
    <property type="entry name" value="CYSTEINE PROTEASE FAMILY C1-RELATED"/>
    <property type="match status" value="1"/>
</dbReference>
<keyword evidence="3" id="KW-0732">Signal</keyword>
<keyword evidence="6" id="KW-1015">Disulfide bond</keyword>
<keyword evidence="5" id="KW-0788">Thiol protease</keyword>
<dbReference type="InterPro" id="IPR025660">
    <property type="entry name" value="Pept_his_AS"/>
</dbReference>
<dbReference type="Proteomes" id="UP001367508">
    <property type="component" value="Unassembled WGS sequence"/>
</dbReference>
<evidence type="ECO:0000259" key="8">
    <source>
        <dbReference type="SMART" id="SM00645"/>
    </source>
</evidence>
<evidence type="ECO:0000256" key="6">
    <source>
        <dbReference type="ARBA" id="ARBA00023157"/>
    </source>
</evidence>
<dbReference type="InterPro" id="IPR000668">
    <property type="entry name" value="Peptidase_C1A_C"/>
</dbReference>
<gene>
    <name evidence="10" type="ORF">VNO77_27859</name>
</gene>
<dbReference type="FunFam" id="3.90.70.10:FF:000067">
    <property type="entry name" value="Senescence-specific cysteine protease"/>
    <property type="match status" value="1"/>
</dbReference>
<organism evidence="10 11">
    <name type="scientific">Canavalia gladiata</name>
    <name type="common">Sword bean</name>
    <name type="synonym">Dolichos gladiatus</name>
    <dbReference type="NCBI Taxonomy" id="3824"/>
    <lineage>
        <taxon>Eukaryota</taxon>
        <taxon>Viridiplantae</taxon>
        <taxon>Streptophyta</taxon>
        <taxon>Embryophyta</taxon>
        <taxon>Tracheophyta</taxon>
        <taxon>Spermatophyta</taxon>
        <taxon>Magnoliopsida</taxon>
        <taxon>eudicotyledons</taxon>
        <taxon>Gunneridae</taxon>
        <taxon>Pentapetalae</taxon>
        <taxon>rosids</taxon>
        <taxon>fabids</taxon>
        <taxon>Fabales</taxon>
        <taxon>Fabaceae</taxon>
        <taxon>Papilionoideae</taxon>
        <taxon>50 kb inversion clade</taxon>
        <taxon>NPAAA clade</taxon>
        <taxon>indigoferoid/millettioid clade</taxon>
        <taxon>Phaseoleae</taxon>
        <taxon>Canavalia</taxon>
    </lineage>
</organism>
<dbReference type="InterPro" id="IPR013128">
    <property type="entry name" value="Peptidase_C1A"/>
</dbReference>
<evidence type="ECO:0000313" key="11">
    <source>
        <dbReference type="Proteomes" id="UP001367508"/>
    </source>
</evidence>
<feature type="domain" description="Cathepsin propeptide inhibitor" evidence="9">
    <location>
        <begin position="38"/>
        <end position="95"/>
    </location>
</feature>
<dbReference type="InterPro" id="IPR000169">
    <property type="entry name" value="Pept_cys_AS"/>
</dbReference>
<dbReference type="SUPFAM" id="SSF54001">
    <property type="entry name" value="Cysteine proteinases"/>
    <property type="match status" value="1"/>
</dbReference>
<dbReference type="Gene3D" id="3.90.70.10">
    <property type="entry name" value="Cysteine proteinases"/>
    <property type="match status" value="1"/>
</dbReference>
<dbReference type="AlphaFoldDB" id="A0AAN9KWK5"/>
<dbReference type="GO" id="GO:0008234">
    <property type="term" value="F:cysteine-type peptidase activity"/>
    <property type="evidence" value="ECO:0007669"/>
    <property type="project" value="UniProtKB-KW"/>
</dbReference>
<proteinExistence type="inferred from homology"/>
<dbReference type="GO" id="GO:0006508">
    <property type="term" value="P:proteolysis"/>
    <property type="evidence" value="ECO:0007669"/>
    <property type="project" value="UniProtKB-KW"/>
</dbReference>
<dbReference type="Pfam" id="PF08246">
    <property type="entry name" value="Inhibitor_I29"/>
    <property type="match status" value="1"/>
</dbReference>
<comment type="caution">
    <text evidence="10">The sequence shown here is derived from an EMBL/GenBank/DDBJ whole genome shotgun (WGS) entry which is preliminary data.</text>
</comment>
<keyword evidence="11" id="KW-1185">Reference proteome</keyword>
<feature type="domain" description="Peptidase C1A papain C-terminal" evidence="8">
    <location>
        <begin position="125"/>
        <end position="337"/>
    </location>
</feature>
<dbReference type="PRINTS" id="PR00705">
    <property type="entry name" value="PAPAIN"/>
</dbReference>